<name>A0A5R9KXI3_9BACT</name>
<dbReference type="Proteomes" id="UP000306402">
    <property type="component" value="Unassembled WGS sequence"/>
</dbReference>
<dbReference type="OrthoDB" id="965680at2"/>
<organism evidence="2 3">
    <name type="scientific">Dyadobacter luticola</name>
    <dbReference type="NCBI Taxonomy" id="1979387"/>
    <lineage>
        <taxon>Bacteria</taxon>
        <taxon>Pseudomonadati</taxon>
        <taxon>Bacteroidota</taxon>
        <taxon>Cytophagia</taxon>
        <taxon>Cytophagales</taxon>
        <taxon>Spirosomataceae</taxon>
        <taxon>Dyadobacter</taxon>
    </lineage>
</organism>
<dbReference type="RefSeq" id="WP_138366336.1">
    <property type="nucleotide sequence ID" value="NZ_VCEJ01000004.1"/>
</dbReference>
<reference evidence="2 3" key="1">
    <citation type="submission" date="2019-05" db="EMBL/GenBank/DDBJ databases">
        <authorList>
            <person name="Qu J.-H."/>
        </authorList>
    </citation>
    <scope>NUCLEOTIDE SEQUENCE [LARGE SCALE GENOMIC DNA]</scope>
    <source>
        <strain evidence="2 3">T17</strain>
    </source>
</reference>
<gene>
    <name evidence="2" type="ORF">FEN17_15985</name>
</gene>
<sequence>MSETTHTESAGVPTFAYIAAFLVLFIILAVFGDLFTFIVGTIGLIITFAAFYKDNSHDDHH</sequence>
<dbReference type="EMBL" id="VCEJ01000004">
    <property type="protein sequence ID" value="TLV00964.1"/>
    <property type="molecule type" value="Genomic_DNA"/>
</dbReference>
<evidence type="ECO:0000313" key="2">
    <source>
        <dbReference type="EMBL" id="TLV00964.1"/>
    </source>
</evidence>
<feature type="transmembrane region" description="Helical" evidence="1">
    <location>
        <begin position="34"/>
        <end position="52"/>
    </location>
</feature>
<keyword evidence="1" id="KW-1133">Transmembrane helix</keyword>
<keyword evidence="3" id="KW-1185">Reference proteome</keyword>
<comment type="caution">
    <text evidence="2">The sequence shown here is derived from an EMBL/GenBank/DDBJ whole genome shotgun (WGS) entry which is preliminary data.</text>
</comment>
<evidence type="ECO:0000313" key="3">
    <source>
        <dbReference type="Proteomes" id="UP000306402"/>
    </source>
</evidence>
<dbReference type="AlphaFoldDB" id="A0A5R9KXI3"/>
<keyword evidence="1" id="KW-0472">Membrane</keyword>
<keyword evidence="1" id="KW-0812">Transmembrane</keyword>
<feature type="transmembrane region" description="Helical" evidence="1">
    <location>
        <begin position="12"/>
        <end position="28"/>
    </location>
</feature>
<proteinExistence type="predicted"/>
<protein>
    <submittedName>
        <fullName evidence="2">Uncharacterized protein</fullName>
    </submittedName>
</protein>
<evidence type="ECO:0000256" key="1">
    <source>
        <dbReference type="SAM" id="Phobius"/>
    </source>
</evidence>
<accession>A0A5R9KXI3</accession>